<comment type="subcellular location">
    <subcellularLocation>
        <location evidence="1">Cell outer membrane</location>
        <topology evidence="1">Multi-pass membrane protein</topology>
    </subcellularLocation>
</comment>
<keyword evidence="4" id="KW-1134">Transmembrane beta strand</keyword>
<keyword evidence="6" id="KW-0812">Transmembrane</keyword>
<accession>Q095D6</accession>
<evidence type="ECO:0000256" key="6">
    <source>
        <dbReference type="ARBA" id="ARBA00022692"/>
    </source>
</evidence>
<evidence type="ECO:0000256" key="3">
    <source>
        <dbReference type="ARBA" id="ARBA00022448"/>
    </source>
</evidence>
<evidence type="ECO:0000259" key="16">
    <source>
        <dbReference type="Pfam" id="PF22461"/>
    </source>
</evidence>
<evidence type="ECO:0000256" key="12">
    <source>
        <dbReference type="ARBA" id="ARBA00023139"/>
    </source>
</evidence>
<evidence type="ECO:0000256" key="2">
    <source>
        <dbReference type="ARBA" id="ARBA00009450"/>
    </source>
</evidence>
<keyword evidence="8" id="KW-0625">Polysaccharide transport</keyword>
<feature type="domain" description="Polysaccharide export protein N-terminal" evidence="15">
    <location>
        <begin position="2"/>
        <end position="63"/>
    </location>
</feature>
<name>Q095D6_STIAD</name>
<dbReference type="InterPro" id="IPR054765">
    <property type="entry name" value="SLBB_dom"/>
</dbReference>
<evidence type="ECO:0000259" key="15">
    <source>
        <dbReference type="Pfam" id="PF02563"/>
    </source>
</evidence>
<comment type="caution">
    <text evidence="17">The sequence shown here is derived from an EMBL/GenBank/DDBJ whole genome shotgun (WGS) entry which is preliminary data.</text>
</comment>
<evidence type="ECO:0000256" key="1">
    <source>
        <dbReference type="ARBA" id="ARBA00004571"/>
    </source>
</evidence>
<organism evidence="17 18">
    <name type="scientific">Stigmatella aurantiaca (strain DW4/3-1)</name>
    <dbReference type="NCBI Taxonomy" id="378806"/>
    <lineage>
        <taxon>Bacteria</taxon>
        <taxon>Pseudomonadati</taxon>
        <taxon>Myxococcota</taxon>
        <taxon>Myxococcia</taxon>
        <taxon>Myxococcales</taxon>
        <taxon>Cystobacterineae</taxon>
        <taxon>Archangiaceae</taxon>
        <taxon>Stigmatella</taxon>
    </lineage>
</organism>
<dbReference type="GO" id="GO:0015288">
    <property type="term" value="F:porin activity"/>
    <property type="evidence" value="ECO:0007669"/>
    <property type="project" value="UniProtKB-KW"/>
</dbReference>
<evidence type="ECO:0000313" key="18">
    <source>
        <dbReference type="Proteomes" id="UP000032702"/>
    </source>
</evidence>
<protein>
    <submittedName>
        <fullName evidence="17">AceH</fullName>
    </submittedName>
</protein>
<keyword evidence="3" id="KW-0813">Transport</keyword>
<keyword evidence="5" id="KW-0762">Sugar transport</keyword>
<dbReference type="GO" id="GO:0015159">
    <property type="term" value="F:polysaccharide transmembrane transporter activity"/>
    <property type="evidence" value="ECO:0007669"/>
    <property type="project" value="InterPro"/>
</dbReference>
<keyword evidence="11" id="KW-0472">Membrane</keyword>
<dbReference type="Pfam" id="PF02563">
    <property type="entry name" value="Poly_export"/>
    <property type="match status" value="1"/>
</dbReference>
<dbReference type="GO" id="GO:0006811">
    <property type="term" value="P:monoatomic ion transport"/>
    <property type="evidence" value="ECO:0007669"/>
    <property type="project" value="UniProtKB-KW"/>
</dbReference>
<evidence type="ECO:0000256" key="11">
    <source>
        <dbReference type="ARBA" id="ARBA00023136"/>
    </source>
</evidence>
<proteinExistence type="inferred from homology"/>
<dbReference type="Pfam" id="PF22461">
    <property type="entry name" value="SLBB_2"/>
    <property type="match status" value="1"/>
</dbReference>
<dbReference type="PANTHER" id="PTHR33619">
    <property type="entry name" value="POLYSACCHARIDE EXPORT PROTEIN GFCE-RELATED"/>
    <property type="match status" value="1"/>
</dbReference>
<sequence length="153" mass="17163">MVEVRVFQEPDHSGIWRVSPEGTIDYPLCGKVTLEGRTSSTAADVLRECLARYLRNPQVAVLIREYNSKKIFVFGEVQKPGTFPYDGEMTIIQAITLAGGFTKLAAKNSTNVTRRVDGQERKIRVPVEDIGVGREKNFLLQPGDIIFIPESFF</sequence>
<comment type="similarity">
    <text evidence="2">Belongs to the BexD/CtrA/VexA family.</text>
</comment>
<keyword evidence="7" id="KW-0732">Signal</keyword>
<keyword evidence="10" id="KW-0626">Porin</keyword>
<feature type="domain" description="SLBB" evidence="16">
    <location>
        <begin position="69"/>
        <end position="148"/>
    </location>
</feature>
<reference evidence="17 18" key="1">
    <citation type="submission" date="2006-04" db="EMBL/GenBank/DDBJ databases">
        <authorList>
            <person name="Nierman W.C."/>
        </authorList>
    </citation>
    <scope>NUCLEOTIDE SEQUENCE [LARGE SCALE GENOMIC DNA]</scope>
    <source>
        <strain evidence="17 18">DW4/3-1</strain>
    </source>
</reference>
<dbReference type="InterPro" id="IPR049712">
    <property type="entry name" value="Poly_export"/>
</dbReference>
<evidence type="ECO:0000256" key="14">
    <source>
        <dbReference type="ARBA" id="ARBA00023288"/>
    </source>
</evidence>
<dbReference type="GO" id="GO:0046930">
    <property type="term" value="C:pore complex"/>
    <property type="evidence" value="ECO:0007669"/>
    <property type="project" value="UniProtKB-KW"/>
</dbReference>
<keyword evidence="12" id="KW-0564">Palmitate</keyword>
<gene>
    <name evidence="17" type="ORF">STIAU_7045</name>
</gene>
<dbReference type="GO" id="GO:0009279">
    <property type="term" value="C:cell outer membrane"/>
    <property type="evidence" value="ECO:0007669"/>
    <property type="project" value="UniProtKB-SubCell"/>
</dbReference>
<keyword evidence="9" id="KW-0406">Ion transport</keyword>
<evidence type="ECO:0000256" key="4">
    <source>
        <dbReference type="ARBA" id="ARBA00022452"/>
    </source>
</evidence>
<dbReference type="Proteomes" id="UP000032702">
    <property type="component" value="Unassembled WGS sequence"/>
</dbReference>
<dbReference type="AlphaFoldDB" id="Q095D6"/>
<evidence type="ECO:0000313" key="17">
    <source>
        <dbReference type="EMBL" id="EAU67344.1"/>
    </source>
</evidence>
<evidence type="ECO:0000256" key="13">
    <source>
        <dbReference type="ARBA" id="ARBA00023237"/>
    </source>
</evidence>
<dbReference type="EMBL" id="AAMD01000035">
    <property type="protein sequence ID" value="EAU67344.1"/>
    <property type="molecule type" value="Genomic_DNA"/>
</dbReference>
<evidence type="ECO:0000256" key="9">
    <source>
        <dbReference type="ARBA" id="ARBA00023065"/>
    </source>
</evidence>
<keyword evidence="13" id="KW-0998">Cell outer membrane</keyword>
<keyword evidence="14" id="KW-0449">Lipoprotein</keyword>
<dbReference type="InterPro" id="IPR003715">
    <property type="entry name" value="Poly_export_N"/>
</dbReference>
<evidence type="ECO:0000256" key="7">
    <source>
        <dbReference type="ARBA" id="ARBA00022729"/>
    </source>
</evidence>
<dbReference type="PANTHER" id="PTHR33619:SF3">
    <property type="entry name" value="POLYSACCHARIDE EXPORT PROTEIN GFCE-RELATED"/>
    <property type="match status" value="1"/>
</dbReference>
<evidence type="ECO:0000256" key="10">
    <source>
        <dbReference type="ARBA" id="ARBA00023114"/>
    </source>
</evidence>
<evidence type="ECO:0000256" key="8">
    <source>
        <dbReference type="ARBA" id="ARBA00023047"/>
    </source>
</evidence>
<dbReference type="Gene3D" id="3.10.560.10">
    <property type="entry name" value="Outer membrane lipoprotein wza domain like"/>
    <property type="match status" value="1"/>
</dbReference>
<evidence type="ECO:0000256" key="5">
    <source>
        <dbReference type="ARBA" id="ARBA00022597"/>
    </source>
</evidence>